<feature type="compositionally biased region" description="Basic and acidic residues" evidence="1">
    <location>
        <begin position="360"/>
        <end position="395"/>
    </location>
</feature>
<feature type="compositionally biased region" description="Basic and acidic residues" evidence="1">
    <location>
        <begin position="411"/>
        <end position="424"/>
    </location>
</feature>
<proteinExistence type="predicted"/>
<keyword evidence="3" id="KW-1185">Reference proteome</keyword>
<dbReference type="EMBL" id="JAGMUV010000026">
    <property type="protein sequence ID" value="KAH7119348.1"/>
    <property type="molecule type" value="Genomic_DNA"/>
</dbReference>
<dbReference type="AlphaFoldDB" id="A0A9P9DHM9"/>
<evidence type="ECO:0000313" key="3">
    <source>
        <dbReference type="Proteomes" id="UP000738349"/>
    </source>
</evidence>
<dbReference type="Proteomes" id="UP000738349">
    <property type="component" value="Unassembled WGS sequence"/>
</dbReference>
<name>A0A9P9DHM9_9HYPO</name>
<feature type="region of interest" description="Disordered" evidence="1">
    <location>
        <begin position="126"/>
        <end position="154"/>
    </location>
</feature>
<gene>
    <name evidence="2" type="ORF">EDB81DRAFT_816375</name>
</gene>
<organism evidence="2 3">
    <name type="scientific">Dactylonectria macrodidyma</name>
    <dbReference type="NCBI Taxonomy" id="307937"/>
    <lineage>
        <taxon>Eukaryota</taxon>
        <taxon>Fungi</taxon>
        <taxon>Dikarya</taxon>
        <taxon>Ascomycota</taxon>
        <taxon>Pezizomycotina</taxon>
        <taxon>Sordariomycetes</taxon>
        <taxon>Hypocreomycetidae</taxon>
        <taxon>Hypocreales</taxon>
        <taxon>Nectriaceae</taxon>
        <taxon>Dactylonectria</taxon>
    </lineage>
</organism>
<accession>A0A9P9DHM9</accession>
<dbReference type="OrthoDB" id="5096715at2759"/>
<feature type="region of interest" description="Disordered" evidence="1">
    <location>
        <begin position="351"/>
        <end position="452"/>
    </location>
</feature>
<feature type="compositionally biased region" description="Basic and acidic residues" evidence="1">
    <location>
        <begin position="439"/>
        <end position="452"/>
    </location>
</feature>
<reference evidence="2" key="1">
    <citation type="journal article" date="2021" name="Nat. Commun.">
        <title>Genetic determinants of endophytism in the Arabidopsis root mycobiome.</title>
        <authorList>
            <person name="Mesny F."/>
            <person name="Miyauchi S."/>
            <person name="Thiergart T."/>
            <person name="Pickel B."/>
            <person name="Atanasova L."/>
            <person name="Karlsson M."/>
            <person name="Huettel B."/>
            <person name="Barry K.W."/>
            <person name="Haridas S."/>
            <person name="Chen C."/>
            <person name="Bauer D."/>
            <person name="Andreopoulos W."/>
            <person name="Pangilinan J."/>
            <person name="LaButti K."/>
            <person name="Riley R."/>
            <person name="Lipzen A."/>
            <person name="Clum A."/>
            <person name="Drula E."/>
            <person name="Henrissat B."/>
            <person name="Kohler A."/>
            <person name="Grigoriev I.V."/>
            <person name="Martin F.M."/>
            <person name="Hacquard S."/>
        </authorList>
    </citation>
    <scope>NUCLEOTIDE SEQUENCE</scope>
    <source>
        <strain evidence="2">MPI-CAGE-AT-0147</strain>
    </source>
</reference>
<evidence type="ECO:0000256" key="1">
    <source>
        <dbReference type="SAM" id="MobiDB-lite"/>
    </source>
</evidence>
<protein>
    <submittedName>
        <fullName evidence="2">Uncharacterized protein</fullName>
    </submittedName>
</protein>
<comment type="caution">
    <text evidence="2">The sequence shown here is derived from an EMBL/GenBank/DDBJ whole genome shotgun (WGS) entry which is preliminary data.</text>
</comment>
<sequence>MACSNYAIQLQGSISNWDRDLKGMKAPDVAFREKLALLQDRSRRRLEQFALDPSHEDISSLQQALLLDGGQIKELELKHAATIKEKQAVYNQGLELLVKKILGDLVNIFGVATVKKFAPALFSQETDRRHSARSPNCDALTPANQRKAASEEMRSQPLRYNTRLRSRIGNLVPTEEMQGSDSCIVRHNNKRKQDTMLECIEGQKRPRTTVDQQAQSGAPIIVSSNRAQNIPSAMWDSYEHSTKQKALIRKTGHTLQRKSSRFGKEGHTLCVLIYGNPTRRTWVCAAHVPEGQDVPDLNGILVNHLKCHQPPRPLPVSLEFDEEERSIEECTNGEQHEITVNVEVADLSDLNDDSSEDEALPERPENNGLTKERRNDRDPSTARSSECNEREDRNDNASSCLDRPDDEAREFDENATIREDESSATRDPPAVDVQPSVNEIDRNSMADSSSEVRECRAIGEECTVCVGRTSGQAQPVPHEVQPRPPSFILPASRPQISRSEPARAQPVGFMSQVIYRLPRIDLLDTPVPPARSPLKTPRNHETFEPVLLPNGRDTFRISTTSKRETTSANVSGVTK</sequence>
<evidence type="ECO:0000313" key="2">
    <source>
        <dbReference type="EMBL" id="KAH7119348.1"/>
    </source>
</evidence>